<feature type="transmembrane region" description="Helical" evidence="1">
    <location>
        <begin position="54"/>
        <end position="77"/>
    </location>
</feature>
<proteinExistence type="predicted"/>
<evidence type="ECO:0000256" key="1">
    <source>
        <dbReference type="SAM" id="Phobius"/>
    </source>
</evidence>
<keyword evidence="1" id="KW-1133">Transmembrane helix</keyword>
<reference evidence="2 3" key="1">
    <citation type="submission" date="2018-06" db="EMBL/GenBank/DDBJ databases">
        <authorList>
            <consortium name="Pathogen Informatics"/>
            <person name="Doyle S."/>
        </authorList>
    </citation>
    <scope>NUCLEOTIDE SEQUENCE [LARGE SCALE GENOMIC DNA]</scope>
    <source>
        <strain evidence="2 3">NCTC12026</strain>
    </source>
</reference>
<dbReference type="Proteomes" id="UP000255129">
    <property type="component" value="Unassembled WGS sequence"/>
</dbReference>
<feature type="transmembrane region" description="Helical" evidence="1">
    <location>
        <begin position="97"/>
        <end position="117"/>
    </location>
</feature>
<evidence type="ECO:0000313" key="3">
    <source>
        <dbReference type="Proteomes" id="UP000255129"/>
    </source>
</evidence>
<protein>
    <submittedName>
        <fullName evidence="2">Uncharacterized protein</fullName>
    </submittedName>
</protein>
<dbReference type="EMBL" id="UGUA01000002">
    <property type="protein sequence ID" value="SUC37352.1"/>
    <property type="molecule type" value="Genomic_DNA"/>
</dbReference>
<evidence type="ECO:0000313" key="2">
    <source>
        <dbReference type="EMBL" id="SUC37352.1"/>
    </source>
</evidence>
<accession>A0A379G902</accession>
<dbReference type="AlphaFoldDB" id="A0A379G902"/>
<feature type="transmembrane region" description="Helical" evidence="1">
    <location>
        <begin position="6"/>
        <end position="25"/>
    </location>
</feature>
<keyword evidence="1" id="KW-0812">Transmembrane</keyword>
<dbReference type="OrthoDB" id="6880572at2"/>
<name>A0A379G902_9GAMM</name>
<dbReference type="RefSeq" id="WP_115164821.1">
    <property type="nucleotide sequence ID" value="NZ_AP018946.1"/>
</dbReference>
<keyword evidence="1" id="KW-0472">Membrane</keyword>
<sequence>MKLSDIIAISGLLLTLITFLFNLAWPKINDSLTQDESIAGEKARANCKTKIRKTLWSIVIPIFISFLALFYINLPTVIKIFISSKLSLWSFNIESTLYVMVEYALLAFIIFNFYLIIKLCKKIKKFK</sequence>
<organism evidence="2 3">
    <name type="scientific">Providencia rustigianii</name>
    <dbReference type="NCBI Taxonomy" id="158850"/>
    <lineage>
        <taxon>Bacteria</taxon>
        <taxon>Pseudomonadati</taxon>
        <taxon>Pseudomonadota</taxon>
        <taxon>Gammaproteobacteria</taxon>
        <taxon>Enterobacterales</taxon>
        <taxon>Morganellaceae</taxon>
        <taxon>Providencia</taxon>
    </lineage>
</organism>
<gene>
    <name evidence="2" type="ORF">NCTC12026_03832</name>
</gene>